<evidence type="ECO:0000259" key="11">
    <source>
        <dbReference type="PROSITE" id="PS50262"/>
    </source>
</evidence>
<dbReference type="PRINTS" id="PR00237">
    <property type="entry name" value="GPCRRHODOPSN"/>
</dbReference>
<evidence type="ECO:0000256" key="8">
    <source>
        <dbReference type="ARBA" id="ARBA00023170"/>
    </source>
</evidence>
<evidence type="ECO:0000256" key="3">
    <source>
        <dbReference type="ARBA" id="ARBA00022475"/>
    </source>
</evidence>
<dbReference type="GO" id="GO:0005886">
    <property type="term" value="C:plasma membrane"/>
    <property type="evidence" value="ECO:0007669"/>
    <property type="project" value="UniProtKB-SubCell"/>
</dbReference>
<organism evidence="12 13">
    <name type="scientific">Anopheles atroparvus</name>
    <name type="common">European mosquito</name>
    <dbReference type="NCBI Taxonomy" id="41427"/>
    <lineage>
        <taxon>Eukaryota</taxon>
        <taxon>Metazoa</taxon>
        <taxon>Ecdysozoa</taxon>
        <taxon>Arthropoda</taxon>
        <taxon>Hexapoda</taxon>
        <taxon>Insecta</taxon>
        <taxon>Pterygota</taxon>
        <taxon>Neoptera</taxon>
        <taxon>Endopterygota</taxon>
        <taxon>Diptera</taxon>
        <taxon>Nematocera</taxon>
        <taxon>Culicoidea</taxon>
        <taxon>Culicidae</taxon>
        <taxon>Anophelinae</taxon>
        <taxon>Anopheles</taxon>
    </lineage>
</organism>
<comment type="similarity">
    <text evidence="2">Belongs to the G-protein coupled receptor 1 family.</text>
</comment>
<evidence type="ECO:0000256" key="6">
    <source>
        <dbReference type="ARBA" id="ARBA00023040"/>
    </source>
</evidence>
<dbReference type="PANTHER" id="PTHR46925:SF2">
    <property type="entry name" value="G-PROTEIN COUPLED RECEPTOR TKR-1-RELATED"/>
    <property type="match status" value="1"/>
</dbReference>
<evidence type="ECO:0000256" key="9">
    <source>
        <dbReference type="ARBA" id="ARBA00023224"/>
    </source>
</evidence>
<sequence length="200" mass="23296">MKSKKKVVRMFIIVVTIFAICWLPYHLFFVYAYHNNQMTSSSYVQQLYLGFYWLAMSNAMVNPIIYYWMNGRFRVYFQEIICFCCLQFINSRMRDGVPKGVLLNKNSNNSELGRYRSYRQRSVSVRWRPPSTEEYRMRTGMPRPAHLGVNVIDNAANGAGTVDKQPAVADIAELQTINFLHISHNSNELKHSSSNSHEFS</sequence>
<keyword evidence="9" id="KW-0807">Transducer</keyword>
<keyword evidence="3" id="KW-1003">Cell membrane</keyword>
<keyword evidence="13" id="KW-1185">Reference proteome</keyword>
<keyword evidence="6" id="KW-0297">G-protein coupled receptor</keyword>
<dbReference type="AlphaFoldDB" id="A0AAG5CTL8"/>
<evidence type="ECO:0000313" key="12">
    <source>
        <dbReference type="EnsemblMetazoa" id="ENSAATROPP002192"/>
    </source>
</evidence>
<feature type="transmembrane region" description="Helical" evidence="10">
    <location>
        <begin position="7"/>
        <end position="31"/>
    </location>
</feature>
<dbReference type="InterPro" id="IPR001681">
    <property type="entry name" value="Neurokn_rcpt"/>
</dbReference>
<evidence type="ECO:0000256" key="1">
    <source>
        <dbReference type="ARBA" id="ARBA00004651"/>
    </source>
</evidence>
<dbReference type="GO" id="GO:0004995">
    <property type="term" value="F:tachykinin receptor activity"/>
    <property type="evidence" value="ECO:0007669"/>
    <property type="project" value="InterPro"/>
</dbReference>
<evidence type="ECO:0000256" key="7">
    <source>
        <dbReference type="ARBA" id="ARBA00023136"/>
    </source>
</evidence>
<keyword evidence="4 10" id="KW-0812">Transmembrane</keyword>
<feature type="domain" description="G-protein coupled receptors family 1 profile" evidence="11">
    <location>
        <begin position="1"/>
        <end position="66"/>
    </location>
</feature>
<dbReference type="EnsemblMetazoa" id="ENSAATROPT002283">
    <property type="protein sequence ID" value="ENSAATROPP002192"/>
    <property type="gene ID" value="ENSAATROPG001794"/>
</dbReference>
<dbReference type="PANTHER" id="PTHR46925">
    <property type="entry name" value="G-PROTEIN COUPLED RECEPTOR TKR-1-RELATED"/>
    <property type="match status" value="1"/>
</dbReference>
<dbReference type="Proteomes" id="UP000075880">
    <property type="component" value="Unassembled WGS sequence"/>
</dbReference>
<dbReference type="PROSITE" id="PS50262">
    <property type="entry name" value="G_PROTEIN_RECEP_F1_2"/>
    <property type="match status" value="1"/>
</dbReference>
<evidence type="ECO:0000256" key="2">
    <source>
        <dbReference type="ARBA" id="ARBA00010663"/>
    </source>
</evidence>
<dbReference type="InterPro" id="IPR017452">
    <property type="entry name" value="GPCR_Rhodpsn_7TM"/>
</dbReference>
<protein>
    <recommendedName>
        <fullName evidence="11">G-protein coupled receptors family 1 profile domain-containing protein</fullName>
    </recommendedName>
</protein>
<evidence type="ECO:0000256" key="10">
    <source>
        <dbReference type="SAM" id="Phobius"/>
    </source>
</evidence>
<name>A0AAG5CTL8_ANOAO</name>
<keyword evidence="5 10" id="KW-1133">Transmembrane helix</keyword>
<keyword evidence="7 10" id="KW-0472">Membrane</keyword>
<dbReference type="Pfam" id="PF00001">
    <property type="entry name" value="7tm_1"/>
    <property type="match status" value="1"/>
</dbReference>
<proteinExistence type="inferred from homology"/>
<evidence type="ECO:0000256" key="4">
    <source>
        <dbReference type="ARBA" id="ARBA00022692"/>
    </source>
</evidence>
<dbReference type="SUPFAM" id="SSF81321">
    <property type="entry name" value="Family A G protein-coupled receptor-like"/>
    <property type="match status" value="1"/>
</dbReference>
<evidence type="ECO:0000313" key="13">
    <source>
        <dbReference type="Proteomes" id="UP000075880"/>
    </source>
</evidence>
<dbReference type="Gene3D" id="1.20.1070.10">
    <property type="entry name" value="Rhodopsin 7-helix transmembrane proteins"/>
    <property type="match status" value="1"/>
</dbReference>
<comment type="subcellular location">
    <subcellularLocation>
        <location evidence="1">Cell membrane</location>
        <topology evidence="1">Multi-pass membrane protein</topology>
    </subcellularLocation>
</comment>
<evidence type="ECO:0000256" key="5">
    <source>
        <dbReference type="ARBA" id="ARBA00022989"/>
    </source>
</evidence>
<dbReference type="InterPro" id="IPR000276">
    <property type="entry name" value="GPCR_Rhodpsn"/>
</dbReference>
<feature type="transmembrane region" description="Helical" evidence="10">
    <location>
        <begin position="51"/>
        <end position="69"/>
    </location>
</feature>
<accession>A0AAG5CTL8</accession>
<keyword evidence="8" id="KW-0675">Receptor</keyword>
<reference evidence="12" key="1">
    <citation type="submission" date="2024-04" db="UniProtKB">
        <authorList>
            <consortium name="EnsemblMetazoa"/>
        </authorList>
    </citation>
    <scope>IDENTIFICATION</scope>
    <source>
        <strain evidence="12">EBRO</strain>
    </source>
</reference>